<dbReference type="InterPro" id="IPR042769">
    <property type="entry name" value="SPATA6_fam"/>
</dbReference>
<dbReference type="EnsemblMetazoa" id="SMAR008957-RA">
    <property type="protein sequence ID" value="SMAR008957-PA"/>
    <property type="gene ID" value="SMAR008957"/>
</dbReference>
<comment type="similarity">
    <text evidence="1">Belongs to the SPATA6 family.</text>
</comment>
<accession>T1J5Q3</accession>
<dbReference type="Pfam" id="PF14909">
    <property type="entry name" value="SPATA6"/>
    <property type="match status" value="1"/>
</dbReference>
<dbReference type="AlphaFoldDB" id="T1J5Q3"/>
<keyword evidence="2" id="KW-0597">Phosphoprotein</keyword>
<reference evidence="4" key="2">
    <citation type="submission" date="2015-02" db="UniProtKB">
        <authorList>
            <consortium name="EnsemblMetazoa"/>
        </authorList>
    </citation>
    <scope>IDENTIFICATION</scope>
</reference>
<evidence type="ECO:0000256" key="2">
    <source>
        <dbReference type="ARBA" id="ARBA00022553"/>
    </source>
</evidence>
<keyword evidence="5" id="KW-1185">Reference proteome</keyword>
<dbReference type="GO" id="GO:0120212">
    <property type="term" value="C:sperm head-tail coupling apparatus"/>
    <property type="evidence" value="ECO:0007669"/>
    <property type="project" value="InterPro"/>
</dbReference>
<evidence type="ECO:0000313" key="5">
    <source>
        <dbReference type="Proteomes" id="UP000014500"/>
    </source>
</evidence>
<dbReference type="EMBL" id="JH431866">
    <property type="status" value="NOT_ANNOTATED_CDS"/>
    <property type="molecule type" value="Genomic_DNA"/>
</dbReference>
<name>T1J5Q3_STRMM</name>
<proteinExistence type="inferred from homology"/>
<evidence type="ECO:0000256" key="1">
    <source>
        <dbReference type="ARBA" id="ARBA00006215"/>
    </source>
</evidence>
<reference evidence="5" key="1">
    <citation type="submission" date="2011-05" db="EMBL/GenBank/DDBJ databases">
        <authorList>
            <person name="Richards S.R."/>
            <person name="Qu J."/>
            <person name="Jiang H."/>
            <person name="Jhangiani S.N."/>
            <person name="Agravi P."/>
            <person name="Goodspeed R."/>
            <person name="Gross S."/>
            <person name="Mandapat C."/>
            <person name="Jackson L."/>
            <person name="Mathew T."/>
            <person name="Pu L."/>
            <person name="Thornton R."/>
            <person name="Saada N."/>
            <person name="Wilczek-Boney K.B."/>
            <person name="Lee S."/>
            <person name="Kovar C."/>
            <person name="Wu Y."/>
            <person name="Scherer S.E."/>
            <person name="Worley K.C."/>
            <person name="Muzny D.M."/>
            <person name="Gibbs R."/>
        </authorList>
    </citation>
    <scope>NUCLEOTIDE SEQUENCE</scope>
    <source>
        <strain evidence="5">Brora</strain>
    </source>
</reference>
<protein>
    <recommendedName>
        <fullName evidence="3">Spermatogenesis-associated protein 6 N-terminal domain-containing protein</fullName>
    </recommendedName>
</protein>
<dbReference type="OMA" id="SNECTIL"/>
<dbReference type="PhylomeDB" id="T1J5Q3"/>
<dbReference type="HOGENOM" id="CLU_096689_1_0_1"/>
<dbReference type="GO" id="GO:0007283">
    <property type="term" value="P:spermatogenesis"/>
    <property type="evidence" value="ECO:0007669"/>
    <property type="project" value="InterPro"/>
</dbReference>
<dbReference type="eggNOG" id="ENOG502QRV3">
    <property type="taxonomic scope" value="Eukaryota"/>
</dbReference>
<dbReference type="PANTHER" id="PTHR16435">
    <property type="entry name" value="SPERMATOGENESIS-ASSOCIATED PROTEIN 6 SPATA6"/>
    <property type="match status" value="1"/>
</dbReference>
<dbReference type="Proteomes" id="UP000014500">
    <property type="component" value="Unassembled WGS sequence"/>
</dbReference>
<dbReference type="STRING" id="126957.T1J5Q3"/>
<organism evidence="4 5">
    <name type="scientific">Strigamia maritima</name>
    <name type="common">European centipede</name>
    <name type="synonym">Geophilus maritimus</name>
    <dbReference type="NCBI Taxonomy" id="126957"/>
    <lineage>
        <taxon>Eukaryota</taxon>
        <taxon>Metazoa</taxon>
        <taxon>Ecdysozoa</taxon>
        <taxon>Arthropoda</taxon>
        <taxon>Myriapoda</taxon>
        <taxon>Chilopoda</taxon>
        <taxon>Pleurostigmophora</taxon>
        <taxon>Geophilomorpha</taxon>
        <taxon>Linotaeniidae</taxon>
        <taxon>Strigamia</taxon>
    </lineage>
</organism>
<evidence type="ECO:0000313" key="4">
    <source>
        <dbReference type="EnsemblMetazoa" id="SMAR008957-PA"/>
    </source>
</evidence>
<sequence>MPRKGLKVTAEVCISAVSCPGVRLPLEHDVFLSICLLGHHVHTRSSPPIFPLIFKEKIKFIKTFACCSDVQQLDQALKEDAVVLELVRDDRICNKMVVLAIFETCAQNFLFPMQGLRPTYSCSDNEIILDPTNDFP</sequence>
<evidence type="ECO:0000259" key="3">
    <source>
        <dbReference type="Pfam" id="PF14909"/>
    </source>
</evidence>
<dbReference type="PANTHER" id="PTHR16435:SF6">
    <property type="entry name" value="IP09370P"/>
    <property type="match status" value="1"/>
</dbReference>
<dbReference type="InterPro" id="IPR032732">
    <property type="entry name" value="SPATA6_N"/>
</dbReference>
<feature type="domain" description="Spermatogenesis-associated protein 6 N-terminal" evidence="3">
    <location>
        <begin position="11"/>
        <end position="136"/>
    </location>
</feature>
<dbReference type="GO" id="GO:0032027">
    <property type="term" value="F:myosin light chain binding"/>
    <property type="evidence" value="ECO:0007669"/>
    <property type="project" value="InterPro"/>
</dbReference>